<dbReference type="EMBL" id="LCMA01000019">
    <property type="protein sequence ID" value="KKU25782.1"/>
    <property type="molecule type" value="Genomic_DNA"/>
</dbReference>
<dbReference type="AlphaFoldDB" id="A0A0G1NZI6"/>
<keyword evidence="1" id="KW-0067">ATP-binding</keyword>
<evidence type="ECO:0000259" key="2">
    <source>
        <dbReference type="PROSITE" id="PS50975"/>
    </source>
</evidence>
<sequence>MATPLLQQIKYRLGSHVCFYVTRDIERALEITLDGSLAYFIITNASDYARSVAAKNPNVVLVENDETLDTWQLLEHPETKKRMRPGDFVMVFKNTTLIESICKKNNWQLLNPSAELANKVEEKISQIYWLRELAKYLPPHEITTAEKAIWNNQKFILQFNRAHTGTGTLLVESEQQLREIQSKFPQREVRVTKFINGPVFTSNNVVVDVSAHASSHPPTPLIGGNRIPPTAHNNLRLSPNISYQITGLQPFTDLPFATIGNDWSLPHKLLSSKQKNCFTQIVTDIGRKLHQDGWRGLFGVDIIMDEQTGHLYLLEINARQPASTTYESELQSQREGYENVTTFETHLASLLGINLGGYEIQLVNNGAQIIYRVPGNGAMLSTDKLNPAINNLRKLDLNVIQYNNKKPGSDLLRIQSKQGIMKNHCSFNATGVLISELLDLA</sequence>
<comment type="caution">
    <text evidence="3">The sequence shown here is derived from an EMBL/GenBank/DDBJ whole genome shotgun (WGS) entry which is preliminary data.</text>
</comment>
<dbReference type="SUPFAM" id="SSF56059">
    <property type="entry name" value="Glutathione synthetase ATP-binding domain-like"/>
    <property type="match status" value="1"/>
</dbReference>
<dbReference type="InterPro" id="IPR011761">
    <property type="entry name" value="ATP-grasp"/>
</dbReference>
<name>A0A0G1NZI6_9BACT</name>
<accession>A0A0G1NZI6</accession>
<evidence type="ECO:0000313" key="3">
    <source>
        <dbReference type="EMBL" id="KKU25782.1"/>
    </source>
</evidence>
<dbReference type="GO" id="GO:0046872">
    <property type="term" value="F:metal ion binding"/>
    <property type="evidence" value="ECO:0007669"/>
    <property type="project" value="InterPro"/>
</dbReference>
<dbReference type="Gene3D" id="3.30.470.20">
    <property type="entry name" value="ATP-grasp fold, B domain"/>
    <property type="match status" value="1"/>
</dbReference>
<feature type="domain" description="ATP-grasp" evidence="2">
    <location>
        <begin position="127"/>
        <end position="351"/>
    </location>
</feature>
<dbReference type="PROSITE" id="PS50975">
    <property type="entry name" value="ATP_GRASP"/>
    <property type="match status" value="1"/>
</dbReference>
<gene>
    <name evidence="3" type="ORF">UX39_C0019G0002</name>
</gene>
<dbReference type="Proteomes" id="UP000034175">
    <property type="component" value="Unassembled WGS sequence"/>
</dbReference>
<organism evidence="3 4">
    <name type="scientific">Candidatus Magasanikbacteria bacterium GW2011_GWA2_46_17</name>
    <dbReference type="NCBI Taxonomy" id="1619042"/>
    <lineage>
        <taxon>Bacteria</taxon>
        <taxon>Candidatus Magasanikiibacteriota</taxon>
    </lineage>
</organism>
<keyword evidence="1" id="KW-0547">Nucleotide-binding</keyword>
<dbReference type="GO" id="GO:0005524">
    <property type="term" value="F:ATP binding"/>
    <property type="evidence" value="ECO:0007669"/>
    <property type="project" value="UniProtKB-UniRule"/>
</dbReference>
<reference evidence="3 4" key="1">
    <citation type="journal article" date="2015" name="Nature">
        <title>rRNA introns, odd ribosomes, and small enigmatic genomes across a large radiation of phyla.</title>
        <authorList>
            <person name="Brown C.T."/>
            <person name="Hug L.A."/>
            <person name="Thomas B.C."/>
            <person name="Sharon I."/>
            <person name="Castelle C.J."/>
            <person name="Singh A."/>
            <person name="Wilkins M.J."/>
            <person name="Williams K.H."/>
            <person name="Banfield J.F."/>
        </authorList>
    </citation>
    <scope>NUCLEOTIDE SEQUENCE [LARGE SCALE GENOMIC DNA]</scope>
</reference>
<evidence type="ECO:0000256" key="1">
    <source>
        <dbReference type="PROSITE-ProRule" id="PRU00409"/>
    </source>
</evidence>
<protein>
    <recommendedName>
        <fullName evidence="2">ATP-grasp domain-containing protein</fullName>
    </recommendedName>
</protein>
<evidence type="ECO:0000313" key="4">
    <source>
        <dbReference type="Proteomes" id="UP000034175"/>
    </source>
</evidence>
<proteinExistence type="predicted"/>